<reference evidence="1 2" key="2">
    <citation type="journal article" date="2022" name="Mol. Ecol. Resour.">
        <title>The genomes of chicory, endive, great burdock and yacon provide insights into Asteraceae paleo-polyploidization history and plant inulin production.</title>
        <authorList>
            <person name="Fan W."/>
            <person name="Wang S."/>
            <person name="Wang H."/>
            <person name="Wang A."/>
            <person name="Jiang F."/>
            <person name="Liu H."/>
            <person name="Zhao H."/>
            <person name="Xu D."/>
            <person name="Zhang Y."/>
        </authorList>
    </citation>
    <scope>NUCLEOTIDE SEQUENCE [LARGE SCALE GENOMIC DNA]</scope>
    <source>
        <strain evidence="2">cv. Yunnan</strain>
        <tissue evidence="1">Leaves</tissue>
    </source>
</reference>
<dbReference type="EMBL" id="CM042032">
    <property type="protein sequence ID" value="KAI3775997.1"/>
    <property type="molecule type" value="Genomic_DNA"/>
</dbReference>
<protein>
    <submittedName>
        <fullName evidence="1">Uncharacterized protein</fullName>
    </submittedName>
</protein>
<gene>
    <name evidence="1" type="ORF">L1987_45757</name>
</gene>
<reference evidence="2" key="1">
    <citation type="journal article" date="2022" name="Mol. Ecol. Resour.">
        <title>The genomes of chicory, endive, great burdock and yacon provide insights into Asteraceae palaeo-polyploidization history and plant inulin production.</title>
        <authorList>
            <person name="Fan W."/>
            <person name="Wang S."/>
            <person name="Wang H."/>
            <person name="Wang A."/>
            <person name="Jiang F."/>
            <person name="Liu H."/>
            <person name="Zhao H."/>
            <person name="Xu D."/>
            <person name="Zhang Y."/>
        </authorList>
    </citation>
    <scope>NUCLEOTIDE SEQUENCE [LARGE SCALE GENOMIC DNA]</scope>
    <source>
        <strain evidence="2">cv. Yunnan</strain>
    </source>
</reference>
<dbReference type="Proteomes" id="UP001056120">
    <property type="component" value="Linkage Group LG15"/>
</dbReference>
<name>A0ACB9FXP1_9ASTR</name>
<organism evidence="1 2">
    <name type="scientific">Smallanthus sonchifolius</name>
    <dbReference type="NCBI Taxonomy" id="185202"/>
    <lineage>
        <taxon>Eukaryota</taxon>
        <taxon>Viridiplantae</taxon>
        <taxon>Streptophyta</taxon>
        <taxon>Embryophyta</taxon>
        <taxon>Tracheophyta</taxon>
        <taxon>Spermatophyta</taxon>
        <taxon>Magnoliopsida</taxon>
        <taxon>eudicotyledons</taxon>
        <taxon>Gunneridae</taxon>
        <taxon>Pentapetalae</taxon>
        <taxon>asterids</taxon>
        <taxon>campanulids</taxon>
        <taxon>Asterales</taxon>
        <taxon>Asteraceae</taxon>
        <taxon>Asteroideae</taxon>
        <taxon>Heliantheae alliance</taxon>
        <taxon>Millerieae</taxon>
        <taxon>Smallanthus</taxon>
    </lineage>
</organism>
<evidence type="ECO:0000313" key="2">
    <source>
        <dbReference type="Proteomes" id="UP001056120"/>
    </source>
</evidence>
<comment type="caution">
    <text evidence="1">The sequence shown here is derived from an EMBL/GenBank/DDBJ whole genome shotgun (WGS) entry which is preliminary data.</text>
</comment>
<keyword evidence="2" id="KW-1185">Reference proteome</keyword>
<evidence type="ECO:0000313" key="1">
    <source>
        <dbReference type="EMBL" id="KAI3775997.1"/>
    </source>
</evidence>
<proteinExistence type="predicted"/>
<accession>A0ACB9FXP1</accession>
<sequence length="144" mass="16077">MQLMVLLFVVGASSPFLWSRYIMVLFCHSSVQIFHIICDSFEVQGIGLYDFCHGHFELAQCFPEDCVVCTGTADSIAAFLAARATQSGKTAKGYALLKDLGATEAEEVFTADGGSKKDIWTKIRERVVIFLVRNTQIQNSWLVW</sequence>